<dbReference type="GO" id="GO:0005634">
    <property type="term" value="C:nucleus"/>
    <property type="evidence" value="ECO:0007669"/>
    <property type="project" value="TreeGrafter"/>
</dbReference>
<feature type="region of interest" description="Disordered" evidence="1">
    <location>
        <begin position="575"/>
        <end position="650"/>
    </location>
</feature>
<dbReference type="SUPFAM" id="SSF47095">
    <property type="entry name" value="HMG-box"/>
    <property type="match status" value="1"/>
</dbReference>
<sequence>MARTPSPPASPASSFQWSSEDEAHEVHKSRQREPPREGPRESDVQPRATNRRQSRQNASPTTVPVNKGRKSIGKSRNSTAMRRATTRDFEDEEEEEEYSISRSPSPGAQLFGELHAAMKPRANVVKSRQPMPRPKVQKQEKAVVFTSDEEEGGLVETEAQEEGYGQDEHNYTRYSESRSPRRHSVVEDAVLYSDYEEQVRPSKQIAAAIFTSDEEPVHKKACPPAKTQTKRQSIAKRQSLAKPQSKRKNTNKIVIFTSDDDSDAAPVRKSPTPSPQPPPRRRPQPEPTPRKKGEYVLSSDSSGSGDEEYISANETKNNKTVFVSTDKESSRRRGIAVPKKATANARGRAEKTPTAKKDRARDVHLADLMGRASISGPGIRGGYYQSEDEVDVGEMVPVQKSHKPSHGGFVISEAEVSDVDGEASDDEEEDDSTGSMDGFIDDGSQAEEDSNPESEDEDEELYEGDSLNSFIDSQAEEDSEPESGDQRFDSDIDELEKALQEYPRLVNSQNIRGDEPKTPGRKKKLATIPTPPHRHDSREFWDQEVTNLWNDTHSPRKKLSTVTNQNAIIVISSDEEDVQVSRTKLSSEGSEGSEDEEDEEEDGSEYNSLDDFIEYDDEPRTHPKTPKRPSRRDTLPSLTPAQQKAQKRDFNAKKVALSERFIRQLDQELTNNAVEAYYAPHGGIKVQWSSRLRTTAGRAKLVKGTIELSEKVITDEHRLYNVVAHEFCHLAVWSISNERHEHHGSEFKRWGAKAMAAFPEHDLAVTRCHNYKIEYKFQFDCVTNMCTYTWQQHSKPKDLERKRCPWCKIGTLVQTRPTPRGVGKGPTEYQTFTKENMSRIKQQNPGVSHKEIMGILGEEWKRHKAQTPMKTQGRRISIIELDADETIIDDMIGEMKI</sequence>
<feature type="compositionally biased region" description="Acidic residues" evidence="1">
    <location>
        <begin position="89"/>
        <end position="98"/>
    </location>
</feature>
<feature type="compositionally biased region" description="Basic and acidic residues" evidence="1">
    <location>
        <begin position="166"/>
        <end position="179"/>
    </location>
</feature>
<feature type="compositionally biased region" description="Polar residues" evidence="1">
    <location>
        <begin position="312"/>
        <end position="323"/>
    </location>
</feature>
<evidence type="ECO:0000313" key="4">
    <source>
        <dbReference type="Proteomes" id="UP000018144"/>
    </source>
</evidence>
<dbReference type="AlphaFoldDB" id="U4LW65"/>
<accession>U4LW65</accession>
<feature type="compositionally biased region" description="Acidic residues" evidence="1">
    <location>
        <begin position="474"/>
        <end position="483"/>
    </location>
</feature>
<feature type="compositionally biased region" description="Acidic residues" evidence="1">
    <location>
        <begin position="147"/>
        <end position="165"/>
    </location>
</feature>
<dbReference type="InterPro" id="IPR006640">
    <property type="entry name" value="SprT-like_domain"/>
</dbReference>
<evidence type="ECO:0000313" key="3">
    <source>
        <dbReference type="EMBL" id="CCX33256.1"/>
    </source>
</evidence>
<dbReference type="OrthoDB" id="20772at2759"/>
<feature type="compositionally biased region" description="Basic and acidic residues" evidence="1">
    <location>
        <begin position="347"/>
        <end position="365"/>
    </location>
</feature>
<feature type="region of interest" description="Disordered" evidence="1">
    <location>
        <begin position="210"/>
        <end position="539"/>
    </location>
</feature>
<gene>
    <name evidence="3" type="ORF">PCON_14296</name>
</gene>
<feature type="domain" description="SprT-like" evidence="2">
    <location>
        <begin position="667"/>
        <end position="815"/>
    </location>
</feature>
<evidence type="ECO:0000259" key="2">
    <source>
        <dbReference type="SMART" id="SM00731"/>
    </source>
</evidence>
<feature type="compositionally biased region" description="Pro residues" evidence="1">
    <location>
        <begin position="1"/>
        <end position="10"/>
    </location>
</feature>
<proteinExistence type="predicted"/>
<keyword evidence="4" id="KW-1185">Reference proteome</keyword>
<feature type="compositionally biased region" description="Polar residues" evidence="1">
    <location>
        <begin position="226"/>
        <end position="236"/>
    </location>
</feature>
<dbReference type="Proteomes" id="UP000018144">
    <property type="component" value="Unassembled WGS sequence"/>
</dbReference>
<dbReference type="EMBL" id="HF936042">
    <property type="protein sequence ID" value="CCX33256.1"/>
    <property type="molecule type" value="Genomic_DNA"/>
</dbReference>
<feature type="region of interest" description="Disordered" evidence="1">
    <location>
        <begin position="124"/>
        <end position="184"/>
    </location>
</feature>
<dbReference type="SMART" id="SM00731">
    <property type="entry name" value="SprT"/>
    <property type="match status" value="1"/>
</dbReference>
<dbReference type="STRING" id="1076935.U4LW65"/>
<dbReference type="InterPro" id="IPR036910">
    <property type="entry name" value="HMG_box_dom_sf"/>
</dbReference>
<dbReference type="Gene3D" id="1.10.30.10">
    <property type="entry name" value="High mobility group box domain"/>
    <property type="match status" value="1"/>
</dbReference>
<feature type="region of interest" description="Disordered" evidence="1">
    <location>
        <begin position="1"/>
        <end position="108"/>
    </location>
</feature>
<feature type="compositionally biased region" description="Acidic residues" evidence="1">
    <location>
        <begin position="415"/>
        <end position="432"/>
    </location>
</feature>
<name>U4LW65_PYROM</name>
<feature type="compositionally biased region" description="Basic and acidic residues" evidence="1">
    <location>
        <begin position="24"/>
        <end position="44"/>
    </location>
</feature>
<feature type="compositionally biased region" description="Basic and acidic residues" evidence="1">
    <location>
        <begin position="484"/>
        <end position="499"/>
    </location>
</feature>
<organism evidence="3 4">
    <name type="scientific">Pyronema omphalodes (strain CBS 100304)</name>
    <name type="common">Pyronema confluens</name>
    <dbReference type="NCBI Taxonomy" id="1076935"/>
    <lineage>
        <taxon>Eukaryota</taxon>
        <taxon>Fungi</taxon>
        <taxon>Dikarya</taxon>
        <taxon>Ascomycota</taxon>
        <taxon>Pezizomycotina</taxon>
        <taxon>Pezizomycetes</taxon>
        <taxon>Pezizales</taxon>
        <taxon>Pyronemataceae</taxon>
        <taxon>Pyronema</taxon>
    </lineage>
</organism>
<reference evidence="3 4" key="1">
    <citation type="journal article" date="2013" name="PLoS Genet.">
        <title>The genome and development-dependent transcriptomes of Pyronema confluens: a window into fungal evolution.</title>
        <authorList>
            <person name="Traeger S."/>
            <person name="Altegoer F."/>
            <person name="Freitag M."/>
            <person name="Gabaldon T."/>
            <person name="Kempken F."/>
            <person name="Kumar A."/>
            <person name="Marcet-Houben M."/>
            <person name="Poggeler S."/>
            <person name="Stajich J.E."/>
            <person name="Nowrousian M."/>
        </authorList>
    </citation>
    <scope>NUCLEOTIDE SEQUENCE [LARGE SCALE GENOMIC DNA]</scope>
    <source>
        <strain evidence="4">CBS 100304</strain>
        <tissue evidence="3">Vegetative mycelium</tissue>
    </source>
</reference>
<dbReference type="Pfam" id="PF10263">
    <property type="entry name" value="SprT-like"/>
    <property type="match status" value="1"/>
</dbReference>
<feature type="compositionally biased region" description="Acidic residues" evidence="1">
    <location>
        <begin position="591"/>
        <end position="604"/>
    </location>
</feature>
<dbReference type="eggNOG" id="KOG3854">
    <property type="taxonomic scope" value="Eukaryota"/>
</dbReference>
<dbReference type="PANTHER" id="PTHR23099:SF0">
    <property type="entry name" value="GERM CELL NUCLEAR ACIDIC PROTEIN"/>
    <property type="match status" value="1"/>
</dbReference>
<feature type="compositionally biased region" description="Polar residues" evidence="1">
    <location>
        <begin position="55"/>
        <end position="64"/>
    </location>
</feature>
<dbReference type="PANTHER" id="PTHR23099">
    <property type="entry name" value="TRANSCRIPTIONAL REGULATOR"/>
    <property type="match status" value="1"/>
</dbReference>
<feature type="compositionally biased region" description="Acidic residues" evidence="1">
    <location>
        <begin position="444"/>
        <end position="463"/>
    </location>
</feature>
<evidence type="ECO:0000256" key="1">
    <source>
        <dbReference type="SAM" id="MobiDB-lite"/>
    </source>
</evidence>
<dbReference type="CDD" id="cd00084">
    <property type="entry name" value="HMG-box_SF"/>
    <property type="match status" value="1"/>
</dbReference>
<protein>
    <submittedName>
        <fullName evidence="3">Similar to HMG box-containing protein C19G7.04 acc. no. O42953</fullName>
    </submittedName>
</protein>
<dbReference type="GO" id="GO:0006950">
    <property type="term" value="P:response to stress"/>
    <property type="evidence" value="ECO:0007669"/>
    <property type="project" value="UniProtKB-ARBA"/>
</dbReference>